<dbReference type="Pfam" id="PF02992">
    <property type="entry name" value="Transposase_21"/>
    <property type="match status" value="1"/>
</dbReference>
<proteinExistence type="predicted"/>
<dbReference type="PANTHER" id="PTHR10775">
    <property type="entry name" value="OS08G0208400 PROTEIN"/>
    <property type="match status" value="1"/>
</dbReference>
<accession>A0AAE1VYT9</accession>
<dbReference type="InterPro" id="IPR025312">
    <property type="entry name" value="DUF4216"/>
</dbReference>
<evidence type="ECO:0000313" key="3">
    <source>
        <dbReference type="Proteomes" id="UP001289374"/>
    </source>
</evidence>
<dbReference type="Pfam" id="PF13952">
    <property type="entry name" value="DUF4216"/>
    <property type="match status" value="1"/>
</dbReference>
<dbReference type="EMBL" id="JACGWL010000771">
    <property type="protein sequence ID" value="KAK4382016.1"/>
    <property type="molecule type" value="Genomic_DNA"/>
</dbReference>
<sequence length="234" mass="27946">MVSNKIMERIMHQDSNVSPYDGIRIGGIVRILNQIRLNQRKHHIIYKRLYYSRTTAEHVMWYAIYQMKEGSICYPSDAKAWKHFDWIYPDFVEELYNTFITWETLMWIVNDIPAYGMVSGWSTAGVIECSICVNDTCAFHLQHGRKACYFDCHKWFLLKHYPYRSNKKAFMKNCDENKCHWVDAIRGMKVQPGYHLVDVNFKKLYHKDDPFILAQQAVQVYFTDYHSMKRDKAE</sequence>
<feature type="domain" description="DUF4216" evidence="1">
    <location>
        <begin position="178"/>
        <end position="229"/>
    </location>
</feature>
<gene>
    <name evidence="2" type="ORF">Sango_2913500</name>
</gene>
<dbReference type="InterPro" id="IPR004242">
    <property type="entry name" value="Transposase_21"/>
</dbReference>
<dbReference type="PANTHER" id="PTHR10775:SF183">
    <property type="entry name" value="TRANSPOSON, EN_SPM-LIKE, TRANSPOSASE-ASSOCIATED DOMAIN PROTEIN-RELATED"/>
    <property type="match status" value="1"/>
</dbReference>
<name>A0AAE1VYT9_9LAMI</name>
<reference evidence="2" key="2">
    <citation type="journal article" date="2024" name="Plant">
        <title>Genomic evolution and insights into agronomic trait innovations of Sesamum species.</title>
        <authorList>
            <person name="Miao H."/>
            <person name="Wang L."/>
            <person name="Qu L."/>
            <person name="Liu H."/>
            <person name="Sun Y."/>
            <person name="Le M."/>
            <person name="Wang Q."/>
            <person name="Wei S."/>
            <person name="Zheng Y."/>
            <person name="Lin W."/>
            <person name="Duan Y."/>
            <person name="Cao H."/>
            <person name="Xiong S."/>
            <person name="Wang X."/>
            <person name="Wei L."/>
            <person name="Li C."/>
            <person name="Ma Q."/>
            <person name="Ju M."/>
            <person name="Zhao R."/>
            <person name="Li G."/>
            <person name="Mu C."/>
            <person name="Tian Q."/>
            <person name="Mei H."/>
            <person name="Zhang T."/>
            <person name="Gao T."/>
            <person name="Zhang H."/>
        </authorList>
    </citation>
    <scope>NUCLEOTIDE SEQUENCE</scope>
    <source>
        <strain evidence="2">K16</strain>
    </source>
</reference>
<keyword evidence="3" id="KW-1185">Reference proteome</keyword>
<dbReference type="AlphaFoldDB" id="A0AAE1VYT9"/>
<evidence type="ECO:0000259" key="1">
    <source>
        <dbReference type="Pfam" id="PF13952"/>
    </source>
</evidence>
<evidence type="ECO:0000313" key="2">
    <source>
        <dbReference type="EMBL" id="KAK4382016.1"/>
    </source>
</evidence>
<reference evidence="2" key="1">
    <citation type="submission" date="2020-06" db="EMBL/GenBank/DDBJ databases">
        <authorList>
            <person name="Li T."/>
            <person name="Hu X."/>
            <person name="Zhang T."/>
            <person name="Song X."/>
            <person name="Zhang H."/>
            <person name="Dai N."/>
            <person name="Sheng W."/>
            <person name="Hou X."/>
            <person name="Wei L."/>
        </authorList>
    </citation>
    <scope>NUCLEOTIDE SEQUENCE</scope>
    <source>
        <strain evidence="2">K16</strain>
        <tissue evidence="2">Leaf</tissue>
    </source>
</reference>
<dbReference type="Proteomes" id="UP001289374">
    <property type="component" value="Unassembled WGS sequence"/>
</dbReference>
<organism evidence="2 3">
    <name type="scientific">Sesamum angolense</name>
    <dbReference type="NCBI Taxonomy" id="2727404"/>
    <lineage>
        <taxon>Eukaryota</taxon>
        <taxon>Viridiplantae</taxon>
        <taxon>Streptophyta</taxon>
        <taxon>Embryophyta</taxon>
        <taxon>Tracheophyta</taxon>
        <taxon>Spermatophyta</taxon>
        <taxon>Magnoliopsida</taxon>
        <taxon>eudicotyledons</taxon>
        <taxon>Gunneridae</taxon>
        <taxon>Pentapetalae</taxon>
        <taxon>asterids</taxon>
        <taxon>lamiids</taxon>
        <taxon>Lamiales</taxon>
        <taxon>Pedaliaceae</taxon>
        <taxon>Sesamum</taxon>
    </lineage>
</organism>
<comment type="caution">
    <text evidence="2">The sequence shown here is derived from an EMBL/GenBank/DDBJ whole genome shotgun (WGS) entry which is preliminary data.</text>
</comment>
<protein>
    <recommendedName>
        <fullName evidence="1">DUF4216 domain-containing protein</fullName>
    </recommendedName>
</protein>